<evidence type="ECO:0000313" key="3">
    <source>
        <dbReference type="RefSeq" id="XP_033454757.1"/>
    </source>
</evidence>
<keyword evidence="2" id="KW-1185">Reference proteome</keyword>
<proteinExistence type="predicted"/>
<name>A0A6J3LP30_9PEZI</name>
<sequence>MQKDLRLQSLVRQARSKAPFYSSFYRDLPASEAHPVTLTDLPIIDHAEYWAAHARSESLLLTDEQSDGIVMRTGGKLRIPRRDSNPDMPRMFHDHLENRNHQHPQIFHVFANGAAAYCSTSRHRPSPRRSCGGTSSRKSLLRRGPLRLVPGSHPERHVRSACGKNSR</sequence>
<dbReference type="OrthoDB" id="5360374at2759"/>
<dbReference type="AlphaFoldDB" id="A0A6J3LP30"/>
<dbReference type="RefSeq" id="XP_033454757.1">
    <property type="nucleotide sequence ID" value="XM_033599350.1"/>
</dbReference>
<protein>
    <submittedName>
        <fullName evidence="3">Uncharacterized protein</fullName>
    </submittedName>
</protein>
<feature type="region of interest" description="Disordered" evidence="1">
    <location>
        <begin position="120"/>
        <end position="167"/>
    </location>
</feature>
<reference evidence="3" key="2">
    <citation type="submission" date="2020-04" db="EMBL/GenBank/DDBJ databases">
        <authorList>
            <consortium name="NCBI Genome Project"/>
        </authorList>
    </citation>
    <scope>NUCLEOTIDE SEQUENCE</scope>
    <source>
        <strain evidence="3">CBS 342.82</strain>
    </source>
</reference>
<gene>
    <name evidence="3" type="ORF">K489DRAFT_168460</name>
</gene>
<reference evidence="3" key="3">
    <citation type="submission" date="2025-08" db="UniProtKB">
        <authorList>
            <consortium name="RefSeq"/>
        </authorList>
    </citation>
    <scope>IDENTIFICATION</scope>
    <source>
        <strain evidence="3">CBS 342.82</strain>
    </source>
</reference>
<dbReference type="GeneID" id="54357149"/>
<evidence type="ECO:0000313" key="2">
    <source>
        <dbReference type="Proteomes" id="UP000504637"/>
    </source>
</evidence>
<dbReference type="Proteomes" id="UP000504637">
    <property type="component" value="Unplaced"/>
</dbReference>
<evidence type="ECO:0000256" key="1">
    <source>
        <dbReference type="SAM" id="MobiDB-lite"/>
    </source>
</evidence>
<accession>A0A6J3LP30</accession>
<organism evidence="3">
    <name type="scientific">Dissoconium aciculare CBS 342.82</name>
    <dbReference type="NCBI Taxonomy" id="1314786"/>
    <lineage>
        <taxon>Eukaryota</taxon>
        <taxon>Fungi</taxon>
        <taxon>Dikarya</taxon>
        <taxon>Ascomycota</taxon>
        <taxon>Pezizomycotina</taxon>
        <taxon>Dothideomycetes</taxon>
        <taxon>Dothideomycetidae</taxon>
        <taxon>Mycosphaerellales</taxon>
        <taxon>Dissoconiaceae</taxon>
        <taxon>Dissoconium</taxon>
    </lineage>
</organism>
<reference evidence="3" key="1">
    <citation type="submission" date="2020-01" db="EMBL/GenBank/DDBJ databases">
        <authorList>
            <consortium name="DOE Joint Genome Institute"/>
            <person name="Haridas S."/>
            <person name="Albert R."/>
            <person name="Binder M."/>
            <person name="Bloem J."/>
            <person name="Labutti K."/>
            <person name="Salamov A."/>
            <person name="Andreopoulos B."/>
            <person name="Baker S.E."/>
            <person name="Barry K."/>
            <person name="Bills G."/>
            <person name="Bluhm B.H."/>
            <person name="Cannon C."/>
            <person name="Castanera R."/>
            <person name="Culley D.E."/>
            <person name="Daum C."/>
            <person name="Ezra D."/>
            <person name="Gonzalez J.B."/>
            <person name="Henrissat B."/>
            <person name="Kuo A."/>
            <person name="Liang C."/>
            <person name="Lipzen A."/>
            <person name="Lutzoni F."/>
            <person name="Magnuson J."/>
            <person name="Mondo S."/>
            <person name="Nolan M."/>
            <person name="Ohm R."/>
            <person name="Pangilinan J."/>
            <person name="Park H.-J."/>
            <person name="Ramirez L."/>
            <person name="Alfaro M."/>
            <person name="Sun H."/>
            <person name="Tritt A."/>
            <person name="Yoshinaga Y."/>
            <person name="Zwiers L.-H."/>
            <person name="Turgeon B.G."/>
            <person name="Goodwin S.B."/>
            <person name="Spatafora J.W."/>
            <person name="Crous P.W."/>
            <person name="Grigoriev I.V."/>
        </authorList>
    </citation>
    <scope>NUCLEOTIDE SEQUENCE</scope>
    <source>
        <strain evidence="3">CBS 342.82</strain>
    </source>
</reference>